<feature type="compositionally biased region" description="Polar residues" evidence="2">
    <location>
        <begin position="93"/>
        <end position="106"/>
    </location>
</feature>
<comment type="similarity">
    <text evidence="1">Belongs to the WXG100 family.</text>
</comment>
<dbReference type="Proteomes" id="UP000694501">
    <property type="component" value="Unassembled WGS sequence"/>
</dbReference>
<protein>
    <recommendedName>
        <fullName evidence="1">ESAT-6-like protein</fullName>
    </recommendedName>
</protein>
<dbReference type="AlphaFoldDB" id="A0A949JAD8"/>
<dbReference type="SUPFAM" id="SSF140453">
    <property type="entry name" value="EsxAB dimer-like"/>
    <property type="match status" value="1"/>
</dbReference>
<evidence type="ECO:0000313" key="3">
    <source>
        <dbReference type="EMBL" id="MBU7596081.1"/>
    </source>
</evidence>
<dbReference type="Gene3D" id="1.10.287.1060">
    <property type="entry name" value="ESAT-6-like"/>
    <property type="match status" value="1"/>
</dbReference>
<sequence length="106" mass="11326">MGGKFTTTEEEMVAFSNKISSVNSSIQGEIKRLQTVVDTVTGGWQGAAATSFNTMQSQVNTDATKLNQVLGEIKEAIDSTTKNYAASEEEQRQIVTKSAGESSPFG</sequence>
<proteinExistence type="inferred from homology"/>
<feature type="region of interest" description="Disordered" evidence="2">
    <location>
        <begin position="82"/>
        <end position="106"/>
    </location>
</feature>
<evidence type="ECO:0000313" key="4">
    <source>
        <dbReference type="Proteomes" id="UP000694501"/>
    </source>
</evidence>
<dbReference type="NCBIfam" id="TIGR03930">
    <property type="entry name" value="WXG100_ESAT6"/>
    <property type="match status" value="1"/>
</dbReference>
<dbReference type="RefSeq" id="WP_211041236.1">
    <property type="nucleotide sequence ID" value="NZ_JAELVF020000001.1"/>
</dbReference>
<reference evidence="3" key="1">
    <citation type="submission" date="2021-06" db="EMBL/GenBank/DDBJ databases">
        <title>Sequencing of actinobacteria type strains.</title>
        <authorList>
            <person name="Nguyen G.-S."/>
            <person name="Wentzel A."/>
        </authorList>
    </citation>
    <scope>NUCLEOTIDE SEQUENCE</scope>
    <source>
        <strain evidence="3">P38-E01</strain>
    </source>
</reference>
<accession>A0A949JAD8</accession>
<gene>
    <name evidence="3" type="ORF">JGS22_000140</name>
</gene>
<dbReference type="InterPro" id="IPR036689">
    <property type="entry name" value="ESAT-6-like_sf"/>
</dbReference>
<organism evidence="3 4">
    <name type="scientific">Streptomyces tardus</name>
    <dbReference type="NCBI Taxonomy" id="2780544"/>
    <lineage>
        <taxon>Bacteria</taxon>
        <taxon>Bacillati</taxon>
        <taxon>Actinomycetota</taxon>
        <taxon>Actinomycetes</taxon>
        <taxon>Kitasatosporales</taxon>
        <taxon>Streptomycetaceae</taxon>
        <taxon>Streptomyces</taxon>
    </lineage>
</organism>
<name>A0A949JAD8_9ACTN</name>
<dbReference type="Pfam" id="PF06013">
    <property type="entry name" value="WXG100"/>
    <property type="match status" value="1"/>
</dbReference>
<dbReference type="InterPro" id="IPR010310">
    <property type="entry name" value="T7SS_ESAT-6-like"/>
</dbReference>
<comment type="caution">
    <text evidence="3">The sequence shown here is derived from an EMBL/GenBank/DDBJ whole genome shotgun (WGS) entry which is preliminary data.</text>
</comment>
<keyword evidence="4" id="KW-1185">Reference proteome</keyword>
<dbReference type="EMBL" id="JAELVF020000001">
    <property type="protein sequence ID" value="MBU7596081.1"/>
    <property type="molecule type" value="Genomic_DNA"/>
</dbReference>
<evidence type="ECO:0000256" key="1">
    <source>
        <dbReference type="RuleBase" id="RU362001"/>
    </source>
</evidence>
<evidence type="ECO:0000256" key="2">
    <source>
        <dbReference type="SAM" id="MobiDB-lite"/>
    </source>
</evidence>